<dbReference type="PATRIC" id="fig|888064.11.peg.1887"/>
<accession>E6LDJ5</accession>
<sequence length="72" mass="8385">MYKQQFLCKNCGITFTAKTYYVDENCYISKPLKFAITVALKEKKSMKDIASEYGVSSKTVERILHSFYKEPQ</sequence>
<dbReference type="HOGENOM" id="CLU_2716178_0_0_9"/>
<dbReference type="Proteomes" id="UP000010296">
    <property type="component" value="Unassembled WGS sequence"/>
</dbReference>
<dbReference type="EMBL" id="AEPV01000016">
    <property type="protein sequence ID" value="EFU74714.1"/>
    <property type="molecule type" value="Genomic_DNA"/>
</dbReference>
<dbReference type="STRING" id="888064.HMPREF9088_0435"/>
<evidence type="ECO:0000313" key="1">
    <source>
        <dbReference type="EMBL" id="EFU74714.1"/>
    </source>
</evidence>
<protein>
    <submittedName>
        <fullName evidence="1">Uncharacterized protein</fullName>
    </submittedName>
</protein>
<dbReference type="Gene3D" id="1.10.10.60">
    <property type="entry name" value="Homeodomain-like"/>
    <property type="match status" value="1"/>
</dbReference>
<name>E6LDJ5_ENTI1</name>
<reference evidence="1 2" key="1">
    <citation type="submission" date="2010-12" db="EMBL/GenBank/DDBJ databases">
        <authorList>
            <person name="Muzny D."/>
            <person name="Qin X."/>
            <person name="Deng J."/>
            <person name="Jiang H."/>
            <person name="Liu Y."/>
            <person name="Qu J."/>
            <person name="Song X.-Z."/>
            <person name="Zhang L."/>
            <person name="Thornton R."/>
            <person name="Coyle M."/>
            <person name="Francisco L."/>
            <person name="Jackson L."/>
            <person name="Javaid M."/>
            <person name="Korchina V."/>
            <person name="Kovar C."/>
            <person name="Mata R."/>
            <person name="Mathew T."/>
            <person name="Ngo R."/>
            <person name="Nguyen L."/>
            <person name="Nguyen N."/>
            <person name="Okwuonu G."/>
            <person name="Ongeri F."/>
            <person name="Pham C."/>
            <person name="Simmons D."/>
            <person name="Wilczek-Boney K."/>
            <person name="Hale W."/>
            <person name="Jakkamsetti A."/>
            <person name="Pham P."/>
            <person name="Ruth R."/>
            <person name="San Lucas F."/>
            <person name="Warren J."/>
            <person name="Zhang J."/>
            <person name="Zhao Z."/>
            <person name="Zhou C."/>
            <person name="Zhu D."/>
            <person name="Lee S."/>
            <person name="Bess C."/>
            <person name="Blankenburg K."/>
            <person name="Forbes L."/>
            <person name="Fu Q."/>
            <person name="Gubbala S."/>
            <person name="Hirani K."/>
            <person name="Jayaseelan J.C."/>
            <person name="Lara F."/>
            <person name="Munidasa M."/>
            <person name="Palculict T."/>
            <person name="Patil S."/>
            <person name="Pu L.-L."/>
            <person name="Saada N."/>
            <person name="Tang L."/>
            <person name="Weissenberger G."/>
            <person name="Zhu Y."/>
            <person name="Hemphill L."/>
            <person name="Shang Y."/>
            <person name="Youmans B."/>
            <person name="Ayvaz T."/>
            <person name="Ross M."/>
            <person name="Santibanez J."/>
            <person name="Aqrawi P."/>
            <person name="Gross S."/>
            <person name="Joshi V."/>
            <person name="Fowler G."/>
            <person name="Nazareth L."/>
            <person name="Reid J."/>
            <person name="Worley K."/>
            <person name="Petrosino J."/>
            <person name="Highlander S."/>
            <person name="Gibbs R."/>
        </authorList>
    </citation>
    <scope>NUCLEOTIDE SEQUENCE [LARGE SCALE GENOMIC DNA]</scope>
    <source>
        <strain evidence="2">DSM 15952 / CCUG 50447 / LMG 22039 / TP 1.5</strain>
    </source>
</reference>
<dbReference type="AlphaFoldDB" id="E6LDJ5"/>
<organism evidence="1 2">
    <name type="scientific">Enterococcus italicus (strain DSM 15952 / CCUG 50447 / LMG 22039 / TP 1.5)</name>
    <dbReference type="NCBI Taxonomy" id="888064"/>
    <lineage>
        <taxon>Bacteria</taxon>
        <taxon>Bacillati</taxon>
        <taxon>Bacillota</taxon>
        <taxon>Bacilli</taxon>
        <taxon>Lactobacillales</taxon>
        <taxon>Enterococcaceae</taxon>
        <taxon>Enterococcus</taxon>
    </lineage>
</organism>
<keyword evidence="2" id="KW-1185">Reference proteome</keyword>
<gene>
    <name evidence="1" type="ORF">HMPREF9088_0435</name>
</gene>
<comment type="caution">
    <text evidence="1">The sequence shown here is derived from an EMBL/GenBank/DDBJ whole genome shotgun (WGS) entry which is preliminary data.</text>
</comment>
<evidence type="ECO:0000313" key="2">
    <source>
        <dbReference type="Proteomes" id="UP000010296"/>
    </source>
</evidence>
<dbReference type="eggNOG" id="COG3464">
    <property type="taxonomic scope" value="Bacteria"/>
</dbReference>
<proteinExistence type="predicted"/>